<evidence type="ECO:0000256" key="5">
    <source>
        <dbReference type="ARBA" id="ARBA00022679"/>
    </source>
</evidence>
<dbReference type="InterPro" id="IPR035996">
    <property type="entry name" value="4pyrrol_Methylase_sf"/>
</dbReference>
<dbReference type="NCBIfam" id="TIGR01469">
    <property type="entry name" value="cobA_cysG_Cterm"/>
    <property type="match status" value="1"/>
</dbReference>
<dbReference type="GO" id="GO:0004851">
    <property type="term" value="F:uroporphyrin-III C-methyltransferase activity"/>
    <property type="evidence" value="ECO:0007669"/>
    <property type="project" value="UniProtKB-EC"/>
</dbReference>
<comment type="similarity">
    <text evidence="1 9">Belongs to the precorrin methyltransferase family.</text>
</comment>
<organism evidence="11 12">
    <name type="scientific">Salicibibacter halophilus</name>
    <dbReference type="NCBI Taxonomy" id="2502791"/>
    <lineage>
        <taxon>Bacteria</taxon>
        <taxon>Bacillati</taxon>
        <taxon>Bacillota</taxon>
        <taxon>Bacilli</taxon>
        <taxon>Bacillales</taxon>
        <taxon>Bacillaceae</taxon>
        <taxon>Salicibibacter</taxon>
    </lineage>
</organism>
<dbReference type="InterPro" id="IPR006366">
    <property type="entry name" value="CobA/CysG_C"/>
</dbReference>
<feature type="domain" description="Tetrapyrrole methylase" evidence="10">
    <location>
        <begin position="6"/>
        <end position="218"/>
    </location>
</feature>
<dbReference type="InterPro" id="IPR050161">
    <property type="entry name" value="Siro_Cobalamin_biosynth"/>
</dbReference>
<dbReference type="Proteomes" id="UP000319756">
    <property type="component" value="Chromosome"/>
</dbReference>
<evidence type="ECO:0000256" key="3">
    <source>
        <dbReference type="ARBA" id="ARBA00018323"/>
    </source>
</evidence>
<evidence type="ECO:0000313" key="12">
    <source>
        <dbReference type="Proteomes" id="UP000319756"/>
    </source>
</evidence>
<dbReference type="OrthoDB" id="9815856at2"/>
<dbReference type="PANTHER" id="PTHR45790:SF3">
    <property type="entry name" value="S-ADENOSYL-L-METHIONINE-DEPENDENT UROPORPHYRINOGEN III METHYLTRANSFERASE, CHLOROPLASTIC"/>
    <property type="match status" value="1"/>
</dbReference>
<evidence type="ECO:0000256" key="4">
    <source>
        <dbReference type="ARBA" id="ARBA00022603"/>
    </source>
</evidence>
<keyword evidence="12" id="KW-1185">Reference proteome</keyword>
<dbReference type="FunFam" id="3.40.1010.10:FF:000001">
    <property type="entry name" value="Siroheme synthase"/>
    <property type="match status" value="1"/>
</dbReference>
<evidence type="ECO:0000256" key="1">
    <source>
        <dbReference type="ARBA" id="ARBA00005879"/>
    </source>
</evidence>
<reference evidence="12" key="1">
    <citation type="submission" date="2019-01" db="EMBL/GenBank/DDBJ databases">
        <title>Genomic analysis of Salicibibacter sp. NKC3-5.</title>
        <authorList>
            <person name="Oh Y.J."/>
        </authorList>
    </citation>
    <scope>NUCLEOTIDE SEQUENCE [LARGE SCALE GENOMIC DNA]</scope>
    <source>
        <strain evidence="12">NKC3-5</strain>
    </source>
</reference>
<dbReference type="CDD" id="cd11642">
    <property type="entry name" value="SUMT"/>
    <property type="match status" value="1"/>
</dbReference>
<dbReference type="EC" id="2.1.1.107" evidence="2"/>
<dbReference type="Pfam" id="PF00590">
    <property type="entry name" value="TP_methylase"/>
    <property type="match status" value="1"/>
</dbReference>
<evidence type="ECO:0000313" key="11">
    <source>
        <dbReference type="EMBL" id="QDI93111.1"/>
    </source>
</evidence>
<dbReference type="InterPro" id="IPR000878">
    <property type="entry name" value="4pyrrol_Mease"/>
</dbReference>
<evidence type="ECO:0000256" key="2">
    <source>
        <dbReference type="ARBA" id="ARBA00012162"/>
    </source>
</evidence>
<dbReference type="EMBL" id="CP035485">
    <property type="protein sequence ID" value="QDI93111.1"/>
    <property type="molecule type" value="Genomic_DNA"/>
</dbReference>
<sequence length="448" mass="49593">MSEQGMVYLVGAGPGDTELLTVKGQRVLREADVVIFDRLINPYLLTEIKNNAKLVYCGKQPCNHMLRQEDIQSEMLIHAKKGKTVVRLKGGDPTVFGRVGEEAADLKANGVNFEVVPGVTSGIAASTYAGVPVTHRDYSGSFAVVTGHRRTDDGKPDVNWDSLAKSVDTILFYMGVQQIETIVSKLMQHGKAKETPVLVIQWGSYTRQRSVEGDLTTISKKIENQKIKNPAIILVGDVIHAREQVNWFEHKPLSGMGILVRSDEKKELLKHHGADVYIRNLTTTGQEIDQALEAGKDQALVFSNGKVIRAFLAALGERGHDVRNLRSTLVAADEHIKKEFFKLGMQVRLFSEKTWMTPIFLGQSQTQGEKVAEERLIKEGHVNAVVCSGKEEVDDLASETLHFFTTNQDVEHYARSLGLKSTPINFRESEEAIIAQFTGTQSKGAVLQ</sequence>
<dbReference type="FunFam" id="3.30.950.10:FF:000001">
    <property type="entry name" value="Siroheme synthase"/>
    <property type="match status" value="1"/>
</dbReference>
<dbReference type="NCBIfam" id="NF004790">
    <property type="entry name" value="PRK06136.1"/>
    <property type="match status" value="1"/>
</dbReference>
<keyword evidence="5 9" id="KW-0808">Transferase</keyword>
<dbReference type="InterPro" id="IPR014776">
    <property type="entry name" value="4pyrrole_Mease_sub2"/>
</dbReference>
<dbReference type="PROSITE" id="PS00839">
    <property type="entry name" value="SUMT_1"/>
    <property type="match status" value="1"/>
</dbReference>
<dbReference type="InterPro" id="IPR014777">
    <property type="entry name" value="4pyrrole_Mease_sub1"/>
</dbReference>
<evidence type="ECO:0000256" key="8">
    <source>
        <dbReference type="ARBA" id="ARBA00079776"/>
    </source>
</evidence>
<evidence type="ECO:0000256" key="7">
    <source>
        <dbReference type="ARBA" id="ARBA00023244"/>
    </source>
</evidence>
<dbReference type="KEGG" id="sale:EPH95_11480"/>
<name>A0A514LNV6_9BACI</name>
<accession>A0A514LNV6</accession>
<dbReference type="PROSITE" id="PS00840">
    <property type="entry name" value="SUMT_2"/>
    <property type="match status" value="1"/>
</dbReference>
<keyword evidence="6" id="KW-0949">S-adenosyl-L-methionine</keyword>
<evidence type="ECO:0000259" key="10">
    <source>
        <dbReference type="Pfam" id="PF00590"/>
    </source>
</evidence>
<dbReference type="PANTHER" id="PTHR45790">
    <property type="entry name" value="SIROHEME SYNTHASE-RELATED"/>
    <property type="match status" value="1"/>
</dbReference>
<dbReference type="AlphaFoldDB" id="A0A514LNV6"/>
<protein>
    <recommendedName>
        <fullName evidence="3">Uroporphyrinogen-III C-methyltransferase</fullName>
        <ecNumber evidence="2">2.1.1.107</ecNumber>
    </recommendedName>
    <alternativeName>
        <fullName evidence="8">Uroporphyrinogen III methylase</fullName>
    </alternativeName>
</protein>
<evidence type="ECO:0000256" key="6">
    <source>
        <dbReference type="ARBA" id="ARBA00022691"/>
    </source>
</evidence>
<dbReference type="InterPro" id="IPR003043">
    <property type="entry name" value="Uropor_MeTrfase_CS"/>
</dbReference>
<dbReference type="GO" id="GO:0032259">
    <property type="term" value="P:methylation"/>
    <property type="evidence" value="ECO:0007669"/>
    <property type="project" value="UniProtKB-KW"/>
</dbReference>
<keyword evidence="7" id="KW-0627">Porphyrin biosynthesis</keyword>
<keyword evidence="4 9" id="KW-0489">Methyltransferase</keyword>
<gene>
    <name evidence="11" type="primary">cobA</name>
    <name evidence="11" type="ORF">EPH95_11480</name>
</gene>
<proteinExistence type="inferred from homology"/>
<dbReference type="SUPFAM" id="SSF53790">
    <property type="entry name" value="Tetrapyrrole methylase"/>
    <property type="match status" value="1"/>
</dbReference>
<dbReference type="Gene3D" id="3.40.1010.10">
    <property type="entry name" value="Cobalt-precorrin-4 Transmethylase, Domain 1"/>
    <property type="match status" value="1"/>
</dbReference>
<dbReference type="Gene3D" id="3.30.950.10">
    <property type="entry name" value="Methyltransferase, Cobalt-precorrin-4 Transmethylase, Domain 2"/>
    <property type="match status" value="1"/>
</dbReference>
<dbReference type="GO" id="GO:0019354">
    <property type="term" value="P:siroheme biosynthetic process"/>
    <property type="evidence" value="ECO:0007669"/>
    <property type="project" value="InterPro"/>
</dbReference>
<evidence type="ECO:0000256" key="9">
    <source>
        <dbReference type="RuleBase" id="RU003960"/>
    </source>
</evidence>